<evidence type="ECO:0000256" key="13">
    <source>
        <dbReference type="ARBA" id="ARBA00035298"/>
    </source>
</evidence>
<dbReference type="GO" id="GO:0003735">
    <property type="term" value="F:structural constituent of ribosome"/>
    <property type="evidence" value="ECO:0007669"/>
    <property type="project" value="InterPro"/>
</dbReference>
<dbReference type="InterPro" id="IPR000626">
    <property type="entry name" value="Ubiquitin-like_dom"/>
</dbReference>
<dbReference type="InterPro" id="IPR038587">
    <property type="entry name" value="Ribosomal_eL40_sf"/>
</dbReference>
<dbReference type="InterPro" id="IPR029071">
    <property type="entry name" value="Ubiquitin-like_domsf"/>
</dbReference>
<comment type="function">
    <text evidence="10">Component of the 60S subunit of the ribosome. Ribosomal protein L40 is essential for translation of a subset of cellular transcripts, and especially for cap-dependent translation of vesicular stomatitis virus mRNAs.</text>
</comment>
<dbReference type="AlphaFoldDB" id="A0A7F8R003"/>
<dbReference type="InterPro" id="IPR019956">
    <property type="entry name" value="Ubiquitin_dom"/>
</dbReference>
<dbReference type="GeneID" id="102750242"/>
<dbReference type="PANTHER" id="PTHR10666">
    <property type="entry name" value="UBIQUITIN"/>
    <property type="match status" value="1"/>
</dbReference>
<evidence type="ECO:0000256" key="9">
    <source>
        <dbReference type="ARBA" id="ARBA00023274"/>
    </source>
</evidence>
<dbReference type="Gene3D" id="4.10.1060.50">
    <property type="match status" value="1"/>
</dbReference>
<dbReference type="GO" id="GO:0005634">
    <property type="term" value="C:nucleus"/>
    <property type="evidence" value="ECO:0007669"/>
    <property type="project" value="UniProtKB-SubCell"/>
</dbReference>
<feature type="region of interest" description="Disordered" evidence="14">
    <location>
        <begin position="1"/>
        <end position="46"/>
    </location>
</feature>
<dbReference type="PROSITE" id="PS50053">
    <property type="entry name" value="UBIQUITIN_2"/>
    <property type="match status" value="1"/>
</dbReference>
<evidence type="ECO:0000256" key="6">
    <source>
        <dbReference type="ARBA" id="ARBA00022765"/>
    </source>
</evidence>
<keyword evidence="7" id="KW-0689">Ribosomal protein</keyword>
<dbReference type="Proteomes" id="UP000245341">
    <property type="component" value="Unplaced"/>
</dbReference>
<feature type="compositionally biased region" description="Basic and acidic residues" evidence="14">
    <location>
        <begin position="17"/>
        <end position="34"/>
    </location>
</feature>
<keyword evidence="9" id="KW-0687">Ribonucleoprotein</keyword>
<dbReference type="GO" id="GO:1990904">
    <property type="term" value="C:ribonucleoprotein complex"/>
    <property type="evidence" value="ECO:0007669"/>
    <property type="project" value="UniProtKB-KW"/>
</dbReference>
<evidence type="ECO:0000256" key="11">
    <source>
        <dbReference type="ARBA" id="ARBA00032326"/>
    </source>
</evidence>
<name>A0A7F8R003_LEPWE</name>
<dbReference type="InterPro" id="IPR001975">
    <property type="entry name" value="Ribosomal_eL40_dom"/>
</dbReference>
<reference evidence="17" key="1">
    <citation type="submission" date="2025-08" db="UniProtKB">
        <authorList>
            <consortium name="RefSeq"/>
        </authorList>
    </citation>
    <scope>IDENTIFICATION</scope>
    <source>
        <tissue evidence="17">Liver</tissue>
    </source>
</reference>
<comment type="similarity">
    <text evidence="3">In the N-terminal section; belongs to the ubiquitin family.</text>
</comment>
<dbReference type="SMART" id="SM01377">
    <property type="entry name" value="Ribosomal_L40e"/>
    <property type="match status" value="1"/>
</dbReference>
<protein>
    <recommendedName>
        <fullName evidence="13">Ubiquitin-ribosomal protein eL40 fusion protein</fullName>
    </recommendedName>
    <alternativeName>
        <fullName evidence="11">Ubiquitin A-52 residue ribosomal protein fusion product 1</fullName>
    </alternativeName>
</protein>
<evidence type="ECO:0000313" key="16">
    <source>
        <dbReference type="Proteomes" id="UP000245341"/>
    </source>
</evidence>
<keyword evidence="16" id="KW-1185">Reference proteome</keyword>
<dbReference type="SUPFAM" id="SSF54236">
    <property type="entry name" value="Ubiquitin-like"/>
    <property type="match status" value="1"/>
</dbReference>
<dbReference type="SMART" id="SM00213">
    <property type="entry name" value="UBQ"/>
    <property type="match status" value="1"/>
</dbReference>
<keyword evidence="5" id="KW-0963">Cytoplasm</keyword>
<evidence type="ECO:0000256" key="4">
    <source>
        <dbReference type="ARBA" id="ARBA00010570"/>
    </source>
</evidence>
<dbReference type="GO" id="GO:0006412">
    <property type="term" value="P:translation"/>
    <property type="evidence" value="ECO:0007669"/>
    <property type="project" value="InterPro"/>
</dbReference>
<gene>
    <name evidence="17" type="primary">LOC102750242</name>
</gene>
<dbReference type="KEGG" id="lww:102750242"/>
<evidence type="ECO:0000256" key="2">
    <source>
        <dbReference type="ARBA" id="ARBA00004496"/>
    </source>
</evidence>
<feature type="domain" description="Ubiquitin-like" evidence="15">
    <location>
        <begin position="1"/>
        <end position="69"/>
    </location>
</feature>
<dbReference type="RefSeq" id="XP_030886697.1">
    <property type="nucleotide sequence ID" value="XM_031030837.1"/>
</dbReference>
<evidence type="ECO:0000256" key="10">
    <source>
        <dbReference type="ARBA" id="ARBA00029415"/>
    </source>
</evidence>
<evidence type="ECO:0000313" key="17">
    <source>
        <dbReference type="RefSeq" id="XP_030886697.1"/>
    </source>
</evidence>
<accession>A0A7F8R003</accession>
<dbReference type="Pfam" id="PF01020">
    <property type="entry name" value="Ribosomal_L40e"/>
    <property type="match status" value="1"/>
</dbReference>
<proteinExistence type="inferred from homology"/>
<evidence type="ECO:0000256" key="5">
    <source>
        <dbReference type="ARBA" id="ARBA00022490"/>
    </source>
</evidence>
<dbReference type="InterPro" id="IPR050158">
    <property type="entry name" value="Ubiquitin_ubiquitin-like"/>
</dbReference>
<keyword evidence="6" id="KW-0013">ADP-ribosylation</keyword>
<dbReference type="OrthoDB" id="428577at2759"/>
<evidence type="ECO:0000256" key="3">
    <source>
        <dbReference type="ARBA" id="ARBA00008373"/>
    </source>
</evidence>
<comment type="subcellular location">
    <subcellularLocation>
        <location evidence="2">Cytoplasm</location>
    </subcellularLocation>
    <subcellularLocation>
        <location evidence="1">Nucleus</location>
    </subcellularLocation>
</comment>
<evidence type="ECO:0000259" key="15">
    <source>
        <dbReference type="PROSITE" id="PS50053"/>
    </source>
</evidence>
<comment type="similarity">
    <text evidence="4">In the C-terminal section; belongs to the eukaryotic ribosomal protein eL40 family.</text>
</comment>
<dbReference type="Pfam" id="PF00240">
    <property type="entry name" value="ubiquitin"/>
    <property type="match status" value="1"/>
</dbReference>
<evidence type="ECO:0000256" key="1">
    <source>
        <dbReference type="ARBA" id="ARBA00004123"/>
    </source>
</evidence>
<keyword evidence="8" id="KW-0539">Nucleus</keyword>
<dbReference type="PRINTS" id="PR00348">
    <property type="entry name" value="UBIQUITIN"/>
</dbReference>
<organism evidence="16 17">
    <name type="scientific">Leptonychotes weddellii</name>
    <name type="common">Weddell seal</name>
    <name type="synonym">Otaria weddellii</name>
    <dbReference type="NCBI Taxonomy" id="9713"/>
    <lineage>
        <taxon>Eukaryota</taxon>
        <taxon>Metazoa</taxon>
        <taxon>Chordata</taxon>
        <taxon>Craniata</taxon>
        <taxon>Vertebrata</taxon>
        <taxon>Euteleostomi</taxon>
        <taxon>Mammalia</taxon>
        <taxon>Eutheria</taxon>
        <taxon>Laurasiatheria</taxon>
        <taxon>Carnivora</taxon>
        <taxon>Caniformia</taxon>
        <taxon>Pinnipedia</taxon>
        <taxon>Phocidae</taxon>
        <taxon>Monachinae</taxon>
        <taxon>Lobodontini</taxon>
        <taxon>Leptonychotes</taxon>
    </lineage>
</organism>
<evidence type="ECO:0000256" key="7">
    <source>
        <dbReference type="ARBA" id="ARBA00022980"/>
    </source>
</evidence>
<dbReference type="GO" id="GO:0005840">
    <property type="term" value="C:ribosome"/>
    <property type="evidence" value="ECO:0007669"/>
    <property type="project" value="UniProtKB-KW"/>
</dbReference>
<feature type="compositionally biased region" description="Polar residues" evidence="14">
    <location>
        <begin position="1"/>
        <end position="16"/>
    </location>
</feature>
<comment type="subunit">
    <text evidence="12">Part of the 60S ribosomal subunit. Interacts with UBQLN1 (via UBA domain).</text>
</comment>
<dbReference type="GO" id="GO:0005737">
    <property type="term" value="C:cytoplasm"/>
    <property type="evidence" value="ECO:0007669"/>
    <property type="project" value="UniProtKB-SubCell"/>
</dbReference>
<dbReference type="Gene3D" id="3.10.20.90">
    <property type="entry name" value="Phosphatidylinositol 3-kinase Catalytic Subunit, Chain A, domain 1"/>
    <property type="match status" value="1"/>
</dbReference>
<evidence type="ECO:0000256" key="14">
    <source>
        <dbReference type="SAM" id="MobiDB-lite"/>
    </source>
</evidence>
<sequence>MQISVKTLTARPTFSRSSRDTTENVKAKIHDKDGIPPNQGKQLEDGRTVSDYNIQKEATLYLGLHLQGGIIEPSLCQLAQKYNRDKMMRCKCSTRLHPRGHLPQEVRHTNNLCPKKIK</sequence>
<evidence type="ECO:0000256" key="8">
    <source>
        <dbReference type="ARBA" id="ARBA00023242"/>
    </source>
</evidence>
<evidence type="ECO:0000256" key="12">
    <source>
        <dbReference type="ARBA" id="ARBA00035125"/>
    </source>
</evidence>